<evidence type="ECO:0000256" key="2">
    <source>
        <dbReference type="SAM" id="Phobius"/>
    </source>
</evidence>
<keyword evidence="5" id="KW-1185">Reference proteome</keyword>
<dbReference type="GO" id="GO:0055085">
    <property type="term" value="P:transmembrane transport"/>
    <property type="evidence" value="ECO:0007669"/>
    <property type="project" value="InterPro"/>
</dbReference>
<feature type="compositionally biased region" description="Low complexity" evidence="1">
    <location>
        <begin position="89"/>
        <end position="112"/>
    </location>
</feature>
<feature type="domain" description="TonB C-terminal" evidence="3">
    <location>
        <begin position="157"/>
        <end position="244"/>
    </location>
</feature>
<keyword evidence="2" id="KW-0812">Transmembrane</keyword>
<proteinExistence type="predicted"/>
<name>A5G4R6_GEOUR</name>
<keyword evidence="2" id="KW-1133">Transmembrane helix</keyword>
<evidence type="ECO:0000256" key="1">
    <source>
        <dbReference type="SAM" id="MobiDB-lite"/>
    </source>
</evidence>
<protein>
    <recommendedName>
        <fullName evidence="3">TonB C-terminal domain-containing protein</fullName>
    </recommendedName>
</protein>
<reference evidence="4 5" key="1">
    <citation type="submission" date="2007-05" db="EMBL/GenBank/DDBJ databases">
        <title>Complete sequence of Geobacter uraniireducens Rf4.</title>
        <authorList>
            <consortium name="US DOE Joint Genome Institute"/>
            <person name="Copeland A."/>
            <person name="Lucas S."/>
            <person name="Lapidus A."/>
            <person name="Barry K."/>
            <person name="Detter J.C."/>
            <person name="Glavina del Rio T."/>
            <person name="Hammon N."/>
            <person name="Israni S."/>
            <person name="Dalin E."/>
            <person name="Tice H."/>
            <person name="Pitluck S."/>
            <person name="Chertkov O."/>
            <person name="Brettin T."/>
            <person name="Bruce D."/>
            <person name="Han C."/>
            <person name="Schmutz J."/>
            <person name="Larimer F."/>
            <person name="Land M."/>
            <person name="Hauser L."/>
            <person name="Kyrpides N."/>
            <person name="Mikhailova N."/>
            <person name="Shelobolina E."/>
            <person name="Aklujkar M."/>
            <person name="Lovley D."/>
            <person name="Richardson P."/>
        </authorList>
    </citation>
    <scope>NUCLEOTIDE SEQUENCE [LARGE SCALE GENOMIC DNA]</scope>
    <source>
        <strain evidence="4 5">Rf4</strain>
    </source>
</reference>
<evidence type="ECO:0000313" key="4">
    <source>
        <dbReference type="EMBL" id="ABQ26784.1"/>
    </source>
</evidence>
<sequence>MKKLKHKKDTLTGLYKTWLVPGVIGLVFLGLIVFVIRIMLSDDGGRKQEKIASITLIKPPPDVKEKPPEPPPQVQKEIPKETITTPQESPQSPQNQAQDQPQDNTPAGSDLGVDGEGGAGSDGFGLVGKKGGRGLIGGGNSGGANRLSLLARYGWYTQKVQDEIRNQVKKRLEREGGYPKGKNQALVKIFLDQRGTVVKFSITGTSGNERMDKAVLEAIRLIHISEPPPEGMPSGMNLKISLQG</sequence>
<evidence type="ECO:0000259" key="3">
    <source>
        <dbReference type="PROSITE" id="PS52015"/>
    </source>
</evidence>
<dbReference type="Gene3D" id="3.30.1150.10">
    <property type="match status" value="1"/>
</dbReference>
<dbReference type="Pfam" id="PF13103">
    <property type="entry name" value="TonB_2"/>
    <property type="match status" value="1"/>
</dbReference>
<feature type="compositionally biased region" description="Gly residues" evidence="1">
    <location>
        <begin position="114"/>
        <end position="125"/>
    </location>
</feature>
<dbReference type="PROSITE" id="PS52015">
    <property type="entry name" value="TONB_CTD"/>
    <property type="match status" value="1"/>
</dbReference>
<gene>
    <name evidence="4" type="ordered locus">Gura_2607</name>
</gene>
<accession>A5G4R6</accession>
<dbReference type="RefSeq" id="WP_011939462.1">
    <property type="nucleotide sequence ID" value="NC_009483.1"/>
</dbReference>
<dbReference type="InterPro" id="IPR037682">
    <property type="entry name" value="TonB_C"/>
</dbReference>
<dbReference type="HOGENOM" id="CLU_090651_1_1_7"/>
<dbReference type="AlphaFoldDB" id="A5G4R6"/>
<keyword evidence="2" id="KW-0472">Membrane</keyword>
<dbReference type="Proteomes" id="UP000006695">
    <property type="component" value="Chromosome"/>
</dbReference>
<dbReference type="EMBL" id="CP000698">
    <property type="protein sequence ID" value="ABQ26784.1"/>
    <property type="molecule type" value="Genomic_DNA"/>
</dbReference>
<dbReference type="SUPFAM" id="SSF74653">
    <property type="entry name" value="TolA/TonB C-terminal domain"/>
    <property type="match status" value="1"/>
</dbReference>
<dbReference type="KEGG" id="gur:Gura_2607"/>
<dbReference type="STRING" id="351605.Gura_2607"/>
<feature type="region of interest" description="Disordered" evidence="1">
    <location>
        <begin position="52"/>
        <end position="125"/>
    </location>
</feature>
<organism evidence="4 5">
    <name type="scientific">Geotalea uraniireducens (strain Rf4)</name>
    <name type="common">Geobacter uraniireducens</name>
    <dbReference type="NCBI Taxonomy" id="351605"/>
    <lineage>
        <taxon>Bacteria</taxon>
        <taxon>Pseudomonadati</taxon>
        <taxon>Thermodesulfobacteriota</taxon>
        <taxon>Desulfuromonadia</taxon>
        <taxon>Geobacterales</taxon>
        <taxon>Geobacteraceae</taxon>
        <taxon>Geotalea</taxon>
    </lineage>
</organism>
<feature type="transmembrane region" description="Helical" evidence="2">
    <location>
        <begin position="20"/>
        <end position="40"/>
    </location>
</feature>
<evidence type="ECO:0000313" key="5">
    <source>
        <dbReference type="Proteomes" id="UP000006695"/>
    </source>
</evidence>